<name>A0A8B6J2N0_STRPY</name>
<dbReference type="AlphaFoldDB" id="A0A8B6J2N0"/>
<reference evidence="1 2" key="1">
    <citation type="submission" date="2019-04" db="EMBL/GenBank/DDBJ databases">
        <authorList>
            <consortium name="Pathogen Informatics"/>
        </authorList>
    </citation>
    <scope>NUCLEOTIDE SEQUENCE [LARGE SCALE GENOMIC DNA]</scope>
    <source>
        <strain evidence="1 2">K36395</strain>
    </source>
</reference>
<sequence>MTRKNIAVIRLRGIESLLLPINHAVLVPNPAKICFVCPMGRELIKIGGC</sequence>
<organism evidence="1 2">
    <name type="scientific">Streptococcus pyogenes</name>
    <dbReference type="NCBI Taxonomy" id="1314"/>
    <lineage>
        <taxon>Bacteria</taxon>
        <taxon>Bacillati</taxon>
        <taxon>Bacillota</taxon>
        <taxon>Bacilli</taxon>
        <taxon>Lactobacillales</taxon>
        <taxon>Streptococcaceae</taxon>
        <taxon>Streptococcus</taxon>
    </lineage>
</organism>
<accession>A0A8B6J2N0</accession>
<protein>
    <submittedName>
        <fullName evidence="1">Uncharacterized protein</fullName>
    </submittedName>
</protein>
<dbReference type="Proteomes" id="UP000353394">
    <property type="component" value="Unassembled WGS sequence"/>
</dbReference>
<comment type="caution">
    <text evidence="1">The sequence shown here is derived from an EMBL/GenBank/DDBJ whole genome shotgun (WGS) entry which is preliminary data.</text>
</comment>
<evidence type="ECO:0000313" key="1">
    <source>
        <dbReference type="EMBL" id="VHD20105.1"/>
    </source>
</evidence>
<evidence type="ECO:0000313" key="2">
    <source>
        <dbReference type="Proteomes" id="UP000353394"/>
    </source>
</evidence>
<proteinExistence type="predicted"/>
<dbReference type="EMBL" id="CAAIJW010000017">
    <property type="protein sequence ID" value="VHD20105.1"/>
    <property type="molecule type" value="Genomic_DNA"/>
</dbReference>
<gene>
    <name evidence="1" type="ORF">SAMEA1711581_01782</name>
</gene>